<dbReference type="OrthoDB" id="3556674at2759"/>
<name>A0A8H4W1Q5_9HELO</name>
<feature type="region of interest" description="Disordered" evidence="1">
    <location>
        <begin position="188"/>
        <end position="267"/>
    </location>
</feature>
<evidence type="ECO:0000313" key="3">
    <source>
        <dbReference type="Proteomes" id="UP000566819"/>
    </source>
</evidence>
<proteinExistence type="predicted"/>
<dbReference type="AlphaFoldDB" id="A0A8H4W1Q5"/>
<gene>
    <name evidence="2" type="ORF">G7Y89_g7693</name>
</gene>
<keyword evidence="3" id="KW-1185">Reference proteome</keyword>
<feature type="compositionally biased region" description="Acidic residues" evidence="1">
    <location>
        <begin position="197"/>
        <end position="238"/>
    </location>
</feature>
<feature type="region of interest" description="Disordered" evidence="1">
    <location>
        <begin position="1"/>
        <end position="22"/>
    </location>
</feature>
<dbReference type="EMBL" id="JAAMPI010000549">
    <property type="protein sequence ID" value="KAF4630447.1"/>
    <property type="molecule type" value="Genomic_DNA"/>
</dbReference>
<sequence>MPVSAKGSQFRLEDNPHVDPNNRFPFRVNQPQSLSLRLTDIKGKVWRYKCQLAGEDWSSKAWVNGVNKWYNQIVNRRLFPQDKNKPLNKRRPEWSVMEKEWLEVLIKARINKIQGELGGRGWKAIAKAQNERFAGTALTVGHPLVGSGRGANRLVKIPWIITERKPTAIAATVRKWTDTVAMIQETLAGLPEHSDSLDEGDDEGSDEGVEESEQGLEDDGPSEDESDDEMDSGEEDLLESSSDATQSPPRVSQKEGTLWRRTRRRPS</sequence>
<dbReference type="Proteomes" id="UP000566819">
    <property type="component" value="Unassembled WGS sequence"/>
</dbReference>
<reference evidence="2 3" key="1">
    <citation type="submission" date="2020-03" db="EMBL/GenBank/DDBJ databases">
        <title>Draft Genome Sequence of Cudoniella acicularis.</title>
        <authorList>
            <person name="Buettner E."/>
            <person name="Kellner H."/>
        </authorList>
    </citation>
    <scope>NUCLEOTIDE SEQUENCE [LARGE SCALE GENOMIC DNA]</scope>
    <source>
        <strain evidence="2 3">DSM 108380</strain>
    </source>
</reference>
<evidence type="ECO:0000256" key="1">
    <source>
        <dbReference type="SAM" id="MobiDB-lite"/>
    </source>
</evidence>
<protein>
    <submittedName>
        <fullName evidence="2">Uncharacterized protein</fullName>
    </submittedName>
</protein>
<evidence type="ECO:0000313" key="2">
    <source>
        <dbReference type="EMBL" id="KAF4630447.1"/>
    </source>
</evidence>
<accession>A0A8H4W1Q5</accession>
<comment type="caution">
    <text evidence="2">The sequence shown here is derived from an EMBL/GenBank/DDBJ whole genome shotgun (WGS) entry which is preliminary data.</text>
</comment>
<organism evidence="2 3">
    <name type="scientific">Cudoniella acicularis</name>
    <dbReference type="NCBI Taxonomy" id="354080"/>
    <lineage>
        <taxon>Eukaryota</taxon>
        <taxon>Fungi</taxon>
        <taxon>Dikarya</taxon>
        <taxon>Ascomycota</taxon>
        <taxon>Pezizomycotina</taxon>
        <taxon>Leotiomycetes</taxon>
        <taxon>Helotiales</taxon>
        <taxon>Tricladiaceae</taxon>
        <taxon>Cudoniella</taxon>
    </lineage>
</organism>